<dbReference type="Proteomes" id="UP001062165">
    <property type="component" value="Chromosome"/>
</dbReference>
<dbReference type="EMBL" id="CP106735">
    <property type="protein sequence ID" value="UXX78719.1"/>
    <property type="molecule type" value="Genomic_DNA"/>
</dbReference>
<protein>
    <submittedName>
        <fullName evidence="2">DUF2911 domain-containing protein</fullName>
    </submittedName>
</protein>
<gene>
    <name evidence="2" type="ORF">N7E81_15270</name>
</gene>
<dbReference type="InterPro" id="IPR021314">
    <property type="entry name" value="DUF2911"/>
</dbReference>
<feature type="chain" id="PRO_5045425888" evidence="1">
    <location>
        <begin position="25"/>
        <end position="292"/>
    </location>
</feature>
<accession>A0ABY6CXS1</accession>
<proteinExistence type="predicted"/>
<organism evidence="2 3">
    <name type="scientific">Reichenbachiella carrageenanivorans</name>
    <dbReference type="NCBI Taxonomy" id="2979869"/>
    <lineage>
        <taxon>Bacteria</taxon>
        <taxon>Pseudomonadati</taxon>
        <taxon>Bacteroidota</taxon>
        <taxon>Cytophagia</taxon>
        <taxon>Cytophagales</taxon>
        <taxon>Reichenbachiellaceae</taxon>
        <taxon>Reichenbachiella</taxon>
    </lineage>
</organism>
<evidence type="ECO:0000313" key="2">
    <source>
        <dbReference type="EMBL" id="UXX78719.1"/>
    </source>
</evidence>
<dbReference type="RefSeq" id="WP_263050464.1">
    <property type="nucleotide sequence ID" value="NZ_CP106735.1"/>
</dbReference>
<dbReference type="SUPFAM" id="SSF81901">
    <property type="entry name" value="HCP-like"/>
    <property type="match status" value="1"/>
</dbReference>
<keyword evidence="1" id="KW-0732">Signal</keyword>
<evidence type="ECO:0000313" key="3">
    <source>
        <dbReference type="Proteomes" id="UP001062165"/>
    </source>
</evidence>
<keyword evidence="3" id="KW-1185">Reference proteome</keyword>
<dbReference type="Pfam" id="PF11138">
    <property type="entry name" value="DUF2911"/>
    <property type="match status" value="1"/>
</dbReference>
<name>A0ABY6CXS1_9BACT</name>
<evidence type="ECO:0000256" key="1">
    <source>
        <dbReference type="SAM" id="SignalP"/>
    </source>
</evidence>
<sequence>MYTTKLLKFSFVAALFAISFNGTAQIKTPAPSPAGSVSATVGLTEIEINYSRPQTKGRKIFGEGDAFLVPNGKLWRAGANAGTTIKFSDDVKVAGKDLAAGEYLFLATPGASEWEVVFYTDIALGGNVSGYDDSKAALKAKVKASKLTEMVNTLTYNISDISENSENANIQLTWENTAVNIPVQVSYDEQVMAAIAKNTVVDPANLMAAARYYLSTGKNLDQALTWADTYLSTGENSKQFWNVHAKAQILAKQGNKKEAIKVAKESIAIAKANPSGDFGYVKRNEELIASLK</sequence>
<feature type="signal peptide" evidence="1">
    <location>
        <begin position="1"/>
        <end position="24"/>
    </location>
</feature>
<reference evidence="2" key="1">
    <citation type="submission" date="2022-10" db="EMBL/GenBank/DDBJ databases">
        <title>Comparative genomics and taxonomic characterization of three novel marine species of genus Reichenbachiella exhibiting antioxidant and polysaccharide degradation activities.</title>
        <authorList>
            <person name="Muhammad N."/>
            <person name="Lee Y.-J."/>
            <person name="Ko J."/>
            <person name="Kim S.-G."/>
        </authorList>
    </citation>
    <scope>NUCLEOTIDE SEQUENCE</scope>
    <source>
        <strain evidence="2">Wsw4-B4</strain>
    </source>
</reference>